<evidence type="ECO:0000259" key="1">
    <source>
        <dbReference type="Pfam" id="PF13827"/>
    </source>
</evidence>
<proteinExistence type="predicted"/>
<sequence length="105" mass="10670">MTTTARAEGLYAAIAISPSTGIAGTATNFETETLAETEAYQQCGSEDCDTALVFQQCGAIAVGQGHGWGAASDLSSATAIDNALDICSENDSGCEITAAFCNEGY</sequence>
<dbReference type="InterPro" id="IPR025240">
    <property type="entry name" value="DUF4189"/>
</dbReference>
<dbReference type="Pfam" id="PF13827">
    <property type="entry name" value="DUF4189"/>
    <property type="match status" value="1"/>
</dbReference>
<accession>A0ABV7IVA6</accession>
<name>A0ABV7IVA6_9RHOB</name>
<organism evidence="2 3">
    <name type="scientific">Cypionkella sinensis</name>
    <dbReference type="NCBI Taxonomy" id="1756043"/>
    <lineage>
        <taxon>Bacteria</taxon>
        <taxon>Pseudomonadati</taxon>
        <taxon>Pseudomonadota</taxon>
        <taxon>Alphaproteobacteria</taxon>
        <taxon>Rhodobacterales</taxon>
        <taxon>Paracoccaceae</taxon>
        <taxon>Cypionkella</taxon>
    </lineage>
</organism>
<gene>
    <name evidence="2" type="ORF">ACFOGH_05450</name>
</gene>
<reference evidence="3" key="1">
    <citation type="journal article" date="2019" name="Int. J. Syst. Evol. Microbiol.">
        <title>The Global Catalogue of Microorganisms (GCM) 10K type strain sequencing project: providing services to taxonomists for standard genome sequencing and annotation.</title>
        <authorList>
            <consortium name="The Broad Institute Genomics Platform"/>
            <consortium name="The Broad Institute Genome Sequencing Center for Infectious Disease"/>
            <person name="Wu L."/>
            <person name="Ma J."/>
        </authorList>
    </citation>
    <scope>NUCLEOTIDE SEQUENCE [LARGE SCALE GENOMIC DNA]</scope>
    <source>
        <strain evidence="3">KCTC 52039</strain>
    </source>
</reference>
<feature type="domain" description="DUF4189" evidence="1">
    <location>
        <begin position="11"/>
        <end position="101"/>
    </location>
</feature>
<dbReference type="RefSeq" id="WP_380072047.1">
    <property type="nucleotide sequence ID" value="NZ_JBHRTO010000001.1"/>
</dbReference>
<dbReference type="Proteomes" id="UP001595547">
    <property type="component" value="Unassembled WGS sequence"/>
</dbReference>
<keyword evidence="3" id="KW-1185">Reference proteome</keyword>
<protein>
    <submittedName>
        <fullName evidence="2">DUF4189 domain-containing protein</fullName>
    </submittedName>
</protein>
<comment type="caution">
    <text evidence="2">The sequence shown here is derived from an EMBL/GenBank/DDBJ whole genome shotgun (WGS) entry which is preliminary data.</text>
</comment>
<dbReference type="EMBL" id="JBHRTO010000001">
    <property type="protein sequence ID" value="MFC3180424.1"/>
    <property type="molecule type" value="Genomic_DNA"/>
</dbReference>
<evidence type="ECO:0000313" key="2">
    <source>
        <dbReference type="EMBL" id="MFC3180424.1"/>
    </source>
</evidence>
<evidence type="ECO:0000313" key="3">
    <source>
        <dbReference type="Proteomes" id="UP001595547"/>
    </source>
</evidence>